<evidence type="ECO:0000256" key="5">
    <source>
        <dbReference type="ARBA" id="ARBA00023242"/>
    </source>
</evidence>
<reference evidence="9 10" key="1">
    <citation type="journal article" date="2021" name="bioRxiv">
        <title>Chromosome-scale and haplotype-resolved genome assembly of a tetraploid potato cultivar.</title>
        <authorList>
            <person name="Sun H."/>
            <person name="Jiao W.-B."/>
            <person name="Krause K."/>
            <person name="Campoy J.A."/>
            <person name="Goel M."/>
            <person name="Folz-Donahue K."/>
            <person name="Kukat C."/>
            <person name="Huettel B."/>
            <person name="Schneeberger K."/>
        </authorList>
    </citation>
    <scope>NUCLEOTIDE SEQUENCE [LARGE SCALE GENOMIC DNA]</scope>
    <source>
        <strain evidence="9">SolTubOtavaFocal</strain>
        <tissue evidence="9">Leaves</tissue>
    </source>
</reference>
<keyword evidence="5" id="KW-0539">Nucleus</keyword>
<dbReference type="SUPFAM" id="SSF101936">
    <property type="entry name" value="DNA-binding pseudobarrel domain"/>
    <property type="match status" value="2"/>
</dbReference>
<evidence type="ECO:0000256" key="2">
    <source>
        <dbReference type="ARBA" id="ARBA00023015"/>
    </source>
</evidence>
<dbReference type="InterPro" id="IPR015300">
    <property type="entry name" value="DNA-bd_pseudobarrel_sf"/>
</dbReference>
<evidence type="ECO:0000259" key="8">
    <source>
        <dbReference type="PROSITE" id="PS50863"/>
    </source>
</evidence>
<evidence type="ECO:0000256" key="4">
    <source>
        <dbReference type="ARBA" id="ARBA00023163"/>
    </source>
</evidence>
<feature type="compositionally biased region" description="Acidic residues" evidence="7">
    <location>
        <begin position="312"/>
        <end position="322"/>
    </location>
</feature>
<keyword evidence="4" id="KW-0804">Transcription</keyword>
<name>A0ABQ7WXM2_SOLTU</name>
<feature type="domain" description="TF-B3" evidence="8">
    <location>
        <begin position="484"/>
        <end position="575"/>
    </location>
</feature>
<feature type="region of interest" description="Disordered" evidence="7">
    <location>
        <begin position="303"/>
        <end position="322"/>
    </location>
</feature>
<accession>A0ABQ7WXM2</accession>
<keyword evidence="3" id="KW-0238">DNA-binding</keyword>
<evidence type="ECO:0000256" key="1">
    <source>
        <dbReference type="ARBA" id="ARBA00004123"/>
    </source>
</evidence>
<dbReference type="CDD" id="cd10017">
    <property type="entry name" value="B3_DNA"/>
    <property type="match status" value="2"/>
</dbReference>
<sequence length="598" mass="69056">MKRLLRGVRVGACNSNLNPCFMKDDWGQGINERQGRLYVWPLFPQMLLGVCVPSWQISHRQLIEVDETYYDLLMVIVLPFNSMQRNFCIVLQVKSNHPRKAESIKRKGSKRTRINDLYDDVEAKYSVMERAEKVLSGLPDEFPSFAKCMLPSNVAHGFWLHLPKSFCNMHLPSSDTTVILVDEWGNEYKTSYLLERNGLSAGWRGFSISHRLLKGDLLIFRLIEPCKMKVYIVRVNGQEVVDAALCLMNWETLNTSTELDLVRKDNRKRKKAKHLAEPFFVDLSKPKEHVQNDSHCAVDLNVSPSEHRSENNSEDLDSEVLEGSDVTNRLQSNEICYSETSFLHDNPHKSIACRKMAESQKKLTYEECRLKRIEENKKRWQELKLTMLAEDVHKATSPKPSPMKKVKPTVRQEVDRSAVRRSNRVADKPPPNYKEVLIEPLGRPRSYKRKDLLNRVYAADEDRQYAIGRAEQLQSEFDADFPSFVKPMLQSHVTGGFWLGLPVHFCKTHLPKHDEYVTLVDENGDEFQTKYLALKTGLSGGWRGFALDHELVDGDALVFQLVAPTRFKIRALPQALNPTWFLYLEFQVYIIRVNQAED</sequence>
<dbReference type="Gene3D" id="2.40.330.10">
    <property type="entry name" value="DNA-binding pseudobarrel domain"/>
    <property type="match status" value="2"/>
</dbReference>
<evidence type="ECO:0000313" key="10">
    <source>
        <dbReference type="Proteomes" id="UP000826656"/>
    </source>
</evidence>
<dbReference type="SMART" id="SM01019">
    <property type="entry name" value="B3"/>
    <property type="match status" value="2"/>
</dbReference>
<dbReference type="Pfam" id="PF02362">
    <property type="entry name" value="B3"/>
    <property type="match status" value="2"/>
</dbReference>
<organism evidence="9 10">
    <name type="scientific">Solanum tuberosum</name>
    <name type="common">Potato</name>
    <dbReference type="NCBI Taxonomy" id="4113"/>
    <lineage>
        <taxon>Eukaryota</taxon>
        <taxon>Viridiplantae</taxon>
        <taxon>Streptophyta</taxon>
        <taxon>Embryophyta</taxon>
        <taxon>Tracheophyta</taxon>
        <taxon>Spermatophyta</taxon>
        <taxon>Magnoliopsida</taxon>
        <taxon>eudicotyledons</taxon>
        <taxon>Gunneridae</taxon>
        <taxon>Pentapetalae</taxon>
        <taxon>asterids</taxon>
        <taxon>lamiids</taxon>
        <taxon>Solanales</taxon>
        <taxon>Solanaceae</taxon>
        <taxon>Solanoideae</taxon>
        <taxon>Solaneae</taxon>
        <taxon>Solanum</taxon>
    </lineage>
</organism>
<comment type="caution">
    <text evidence="9">The sequence shown here is derived from an EMBL/GenBank/DDBJ whole genome shotgun (WGS) entry which is preliminary data.</text>
</comment>
<dbReference type="PROSITE" id="PS50863">
    <property type="entry name" value="B3"/>
    <property type="match status" value="2"/>
</dbReference>
<dbReference type="EMBL" id="JAIVGD010000001">
    <property type="protein sequence ID" value="KAH0784710.1"/>
    <property type="molecule type" value="Genomic_DNA"/>
</dbReference>
<evidence type="ECO:0000313" key="9">
    <source>
        <dbReference type="EMBL" id="KAH0784710.1"/>
    </source>
</evidence>
<dbReference type="PANTHER" id="PTHR31391:SF99">
    <property type="entry name" value="B3 DOMAIN-CONTAINING PROTEIN OS06G0194400"/>
    <property type="match status" value="1"/>
</dbReference>
<dbReference type="InterPro" id="IPR003340">
    <property type="entry name" value="B3_DNA-bd"/>
</dbReference>
<evidence type="ECO:0000256" key="6">
    <source>
        <dbReference type="SAM" id="Coils"/>
    </source>
</evidence>
<feature type="region of interest" description="Disordered" evidence="7">
    <location>
        <begin position="393"/>
        <end position="436"/>
    </location>
</feature>
<proteinExistence type="predicted"/>
<gene>
    <name evidence="9" type="ORF">KY290_004308</name>
</gene>
<dbReference type="Proteomes" id="UP000826656">
    <property type="component" value="Unassembled WGS sequence"/>
</dbReference>
<feature type="domain" description="TF-B3" evidence="8">
    <location>
        <begin position="145"/>
        <end position="236"/>
    </location>
</feature>
<keyword evidence="6" id="KW-0175">Coiled coil</keyword>
<protein>
    <recommendedName>
        <fullName evidence="8">TF-B3 domain-containing protein</fullName>
    </recommendedName>
</protein>
<comment type="subcellular location">
    <subcellularLocation>
        <location evidence="1">Nucleus</location>
    </subcellularLocation>
</comment>
<keyword evidence="2" id="KW-0805">Transcription regulation</keyword>
<feature type="coiled-coil region" evidence="6">
    <location>
        <begin position="356"/>
        <end position="390"/>
    </location>
</feature>
<keyword evidence="10" id="KW-1185">Reference proteome</keyword>
<evidence type="ECO:0000256" key="3">
    <source>
        <dbReference type="ARBA" id="ARBA00023125"/>
    </source>
</evidence>
<dbReference type="PANTHER" id="PTHR31391">
    <property type="entry name" value="B3 DOMAIN-CONTAINING PROTEIN OS11G0197600-RELATED"/>
    <property type="match status" value="1"/>
</dbReference>
<dbReference type="InterPro" id="IPR044837">
    <property type="entry name" value="REM16-like"/>
</dbReference>
<evidence type="ECO:0000256" key="7">
    <source>
        <dbReference type="SAM" id="MobiDB-lite"/>
    </source>
</evidence>